<proteinExistence type="predicted"/>
<reference evidence="2" key="1">
    <citation type="submission" date="2020-05" db="EMBL/GenBank/DDBJ databases">
        <authorList>
            <person name="Chiriac C."/>
            <person name="Salcher M."/>
            <person name="Ghai R."/>
            <person name="Kavagutti S V."/>
        </authorList>
    </citation>
    <scope>NUCLEOTIDE SEQUENCE</scope>
</reference>
<dbReference type="AlphaFoldDB" id="A0A6J6FPR6"/>
<evidence type="ECO:0000313" key="2">
    <source>
        <dbReference type="EMBL" id="CAB4588963.1"/>
    </source>
</evidence>
<gene>
    <name evidence="2" type="ORF">UFOPK1767_00833</name>
</gene>
<protein>
    <submittedName>
        <fullName evidence="2">Unannotated protein</fullName>
    </submittedName>
</protein>
<dbReference type="EMBL" id="CAEZTZ010000117">
    <property type="protein sequence ID" value="CAB4588963.1"/>
    <property type="molecule type" value="Genomic_DNA"/>
</dbReference>
<sequence>MHDRRERIDLFALQQNVDLHEIRFLFACRFVIERRVTGGSRLEVVEEIENDFAEGNRVFDFNTVLAEVVHPDQGSAPSLAQLHNRADIILGGQHRRADYGFADRLDFSDGVFRRVGDLNFFTVVGRDVVNNAGSGGNEVKTEFPLKPLGDDFEVKQPEEPTPETEPKRDRRFGFVNERGIAQLEFVERFAQIGEVGAVEWVQTRIDHRFWVGVALQRDFGGLREVRHGIADL</sequence>
<name>A0A6J6FPR6_9ZZZZ</name>
<feature type="region of interest" description="Disordered" evidence="1">
    <location>
        <begin position="149"/>
        <end position="171"/>
    </location>
</feature>
<evidence type="ECO:0000256" key="1">
    <source>
        <dbReference type="SAM" id="MobiDB-lite"/>
    </source>
</evidence>
<accession>A0A6J6FPR6</accession>
<organism evidence="2">
    <name type="scientific">freshwater metagenome</name>
    <dbReference type="NCBI Taxonomy" id="449393"/>
    <lineage>
        <taxon>unclassified sequences</taxon>
        <taxon>metagenomes</taxon>
        <taxon>ecological metagenomes</taxon>
    </lineage>
</organism>